<protein>
    <submittedName>
        <fullName evidence="2">Uncharacterized protein LOC115232277</fullName>
    </submittedName>
</protein>
<evidence type="ECO:0000313" key="1">
    <source>
        <dbReference type="Proteomes" id="UP000515154"/>
    </source>
</evidence>
<sequence length="180" mass="21478">MEKIYEEASKRIKNLTQTELNSVNLFKTINEHALSLHNYYIDRLILSPEKFEKIDKNIRRILMDNHIHLKPANKKRFYLPRKEFGRGLESVSNKAERIILQFYADLKYKANYCLKRAEILLVINSKKTHTATIAEFLSRKYNENVNELKISDLVKLQREYLCKKSKEALALYFVRMSKEY</sequence>
<keyword evidence="1" id="KW-1185">Reference proteome</keyword>
<dbReference type="KEGG" id="osn:115232277"/>
<name>A0A6P7U9D1_9MOLL</name>
<evidence type="ECO:0000313" key="2">
    <source>
        <dbReference type="RefSeq" id="XP_029657967.1"/>
    </source>
</evidence>
<organism evidence="1 2">
    <name type="scientific">Octopus sinensis</name>
    <name type="common">East Asian common octopus</name>
    <dbReference type="NCBI Taxonomy" id="2607531"/>
    <lineage>
        <taxon>Eukaryota</taxon>
        <taxon>Metazoa</taxon>
        <taxon>Spiralia</taxon>
        <taxon>Lophotrochozoa</taxon>
        <taxon>Mollusca</taxon>
        <taxon>Cephalopoda</taxon>
        <taxon>Coleoidea</taxon>
        <taxon>Octopodiformes</taxon>
        <taxon>Octopoda</taxon>
        <taxon>Incirrata</taxon>
        <taxon>Octopodidae</taxon>
        <taxon>Octopus</taxon>
    </lineage>
</organism>
<gene>
    <name evidence="2" type="primary">LOC115232277</name>
</gene>
<dbReference type="AlphaFoldDB" id="A0A6P7U9D1"/>
<proteinExistence type="predicted"/>
<accession>A0A6P7U9D1</accession>
<dbReference type="RefSeq" id="XP_029657967.1">
    <property type="nucleotide sequence ID" value="XM_029802107.1"/>
</dbReference>
<dbReference type="Proteomes" id="UP000515154">
    <property type="component" value="Unplaced"/>
</dbReference>
<reference evidence="2" key="1">
    <citation type="submission" date="2025-08" db="UniProtKB">
        <authorList>
            <consortium name="RefSeq"/>
        </authorList>
    </citation>
    <scope>IDENTIFICATION</scope>
</reference>